<dbReference type="EMBL" id="AP024444">
    <property type="protein sequence ID" value="BCS20079.1"/>
    <property type="molecule type" value="Genomic_DNA"/>
</dbReference>
<dbReference type="GO" id="GO:0003700">
    <property type="term" value="F:DNA-binding transcription factor activity"/>
    <property type="evidence" value="ECO:0007669"/>
    <property type="project" value="TreeGrafter"/>
</dbReference>
<dbReference type="PANTHER" id="PTHR37534">
    <property type="entry name" value="TRANSCRIPTIONAL ACTIVATOR PROTEIN UGA3"/>
    <property type="match status" value="1"/>
</dbReference>
<dbReference type="OrthoDB" id="5130013at2759"/>
<dbReference type="GO" id="GO:0005634">
    <property type="term" value="C:nucleus"/>
    <property type="evidence" value="ECO:0007669"/>
    <property type="project" value="UniProtKB-SubCell"/>
</dbReference>
<evidence type="ECO:0000256" key="2">
    <source>
        <dbReference type="ARBA" id="ARBA00023242"/>
    </source>
</evidence>
<gene>
    <name evidence="3" type="ORF">APUU_20511A</name>
</gene>
<reference evidence="3" key="2">
    <citation type="submission" date="2021-02" db="EMBL/GenBank/DDBJ databases">
        <title>Aspergillus puulaauensis MK2 genome sequence.</title>
        <authorList>
            <person name="Futagami T."/>
            <person name="Mori K."/>
            <person name="Kadooka C."/>
            <person name="Tanaka T."/>
        </authorList>
    </citation>
    <scope>NUCLEOTIDE SEQUENCE</scope>
    <source>
        <strain evidence="3">MK2</strain>
    </source>
</reference>
<dbReference type="Proteomes" id="UP000654913">
    <property type="component" value="Chromosome 2"/>
</dbReference>
<comment type="subcellular location">
    <subcellularLocation>
        <location evidence="1">Nucleus</location>
    </subcellularLocation>
</comment>
<protein>
    <recommendedName>
        <fullName evidence="5">Fungal-specific transcription factor domain-containing protein</fullName>
    </recommendedName>
</protein>
<dbReference type="GeneID" id="64970084"/>
<dbReference type="GO" id="GO:0045944">
    <property type="term" value="P:positive regulation of transcription by RNA polymerase II"/>
    <property type="evidence" value="ECO:0007669"/>
    <property type="project" value="TreeGrafter"/>
</dbReference>
<dbReference type="PANTHER" id="PTHR37534:SF39">
    <property type="entry name" value="TRANSCRIPTION FACTOR DOMAIN-CONTAINING PROTEIN"/>
    <property type="match status" value="1"/>
</dbReference>
<name>A0A7R8AHX0_9EURO</name>
<dbReference type="GO" id="GO:0000976">
    <property type="term" value="F:transcription cis-regulatory region binding"/>
    <property type="evidence" value="ECO:0007669"/>
    <property type="project" value="TreeGrafter"/>
</dbReference>
<dbReference type="AlphaFoldDB" id="A0A7R8AHX0"/>
<dbReference type="InterPro" id="IPR021858">
    <property type="entry name" value="Fun_TF"/>
</dbReference>
<evidence type="ECO:0000313" key="3">
    <source>
        <dbReference type="EMBL" id="BCS20079.1"/>
    </source>
</evidence>
<evidence type="ECO:0000256" key="1">
    <source>
        <dbReference type="ARBA" id="ARBA00004123"/>
    </source>
</evidence>
<dbReference type="Pfam" id="PF11951">
    <property type="entry name" value="Fungal_trans_2"/>
    <property type="match status" value="1"/>
</dbReference>
<evidence type="ECO:0008006" key="5">
    <source>
        <dbReference type="Google" id="ProtNLM"/>
    </source>
</evidence>
<keyword evidence="2" id="KW-0539">Nucleus</keyword>
<dbReference type="RefSeq" id="XP_041552273.1">
    <property type="nucleotide sequence ID" value="XM_041699160.1"/>
</dbReference>
<organism evidence="3 4">
    <name type="scientific">Aspergillus puulaauensis</name>
    <dbReference type="NCBI Taxonomy" id="1220207"/>
    <lineage>
        <taxon>Eukaryota</taxon>
        <taxon>Fungi</taxon>
        <taxon>Dikarya</taxon>
        <taxon>Ascomycota</taxon>
        <taxon>Pezizomycotina</taxon>
        <taxon>Eurotiomycetes</taxon>
        <taxon>Eurotiomycetidae</taxon>
        <taxon>Eurotiales</taxon>
        <taxon>Aspergillaceae</taxon>
        <taxon>Aspergillus</taxon>
    </lineage>
</organism>
<accession>A0A7R8AHX0</accession>
<evidence type="ECO:0000313" key="4">
    <source>
        <dbReference type="Proteomes" id="UP000654913"/>
    </source>
</evidence>
<dbReference type="KEGG" id="apuu:APUU_20511A"/>
<sequence>MAYHVNASSWDIEMHQYLLMSSKKHARLALRVPMPFDGATYSDGDNQLLQYFQCTASQALTILGHDPVALGETLMRLALSTTSHSATAVRQGILGLSSLHRYGVHRKAVEIKIAAIEALAAASSGPISDIEAMQHVAAGMLLCSFEIHRASCTSGQWRWYITGAKSIIRASSLSQYKHDSDFNILLDWVHYHDALSRLSSLHWYPLPKGQDPPSSNTTPEEECRFDECEDTPILPAILPATSSTANTLQIILTEACDMLAAKQHSTTIDQKYYRSFMNDISWRLGSLSISVTSDPILELFHLAMIVYLNRATGNLLEPESKTQQRISRAFTMFASMGLCERQFPLFILGCEARTDEDRRMVLDLVDRTDKAASSRWMFLTRAFMQKVWVQDDLAEGELDYMDKLSAIMSTCKILPPLV</sequence>
<proteinExistence type="predicted"/>
<keyword evidence="4" id="KW-1185">Reference proteome</keyword>
<reference evidence="3" key="1">
    <citation type="submission" date="2021-01" db="EMBL/GenBank/DDBJ databases">
        <authorList>
            <consortium name="Aspergillus puulaauensis MK2 genome sequencing consortium"/>
            <person name="Kazuki M."/>
            <person name="Futagami T."/>
        </authorList>
    </citation>
    <scope>NUCLEOTIDE SEQUENCE</scope>
    <source>
        <strain evidence="3">MK2</strain>
    </source>
</reference>